<dbReference type="AlphaFoldDB" id="A0AAE1LLX4"/>
<accession>A0AAE1LLX4</accession>
<name>A0AAE1LLX4_9NEOP</name>
<evidence type="ECO:0000313" key="1">
    <source>
        <dbReference type="EMBL" id="KAK3924305.1"/>
    </source>
</evidence>
<proteinExistence type="predicted"/>
<sequence length="147" mass="16873">MRLDCDGLGYALMPASEVIMAGHDLFNRIGRVVPFVAARDITLGQKFVPIEVGRTTTRYGDRLYFDFVNDKGETNRLVMPKRYDAFPDREIQQIRNEIEENRPPTIMAIRKWGEGFAFQIFQYGETLPVVTNSKQDRQARQQANADA</sequence>
<comment type="caution">
    <text evidence="1">The sequence shown here is derived from an EMBL/GenBank/DDBJ whole genome shotgun (WGS) entry which is preliminary data.</text>
</comment>
<organism evidence="1 2">
    <name type="scientific">Frankliniella fusca</name>
    <dbReference type="NCBI Taxonomy" id="407009"/>
    <lineage>
        <taxon>Eukaryota</taxon>
        <taxon>Metazoa</taxon>
        <taxon>Ecdysozoa</taxon>
        <taxon>Arthropoda</taxon>
        <taxon>Hexapoda</taxon>
        <taxon>Insecta</taxon>
        <taxon>Pterygota</taxon>
        <taxon>Neoptera</taxon>
        <taxon>Paraneoptera</taxon>
        <taxon>Thysanoptera</taxon>
        <taxon>Terebrantia</taxon>
        <taxon>Thripoidea</taxon>
        <taxon>Thripidae</taxon>
        <taxon>Frankliniella</taxon>
    </lineage>
</organism>
<protein>
    <submittedName>
        <fullName evidence="1">Phosphoenolpyruvate carboxylase</fullName>
    </submittedName>
</protein>
<keyword evidence="2" id="KW-1185">Reference proteome</keyword>
<reference evidence="1" key="1">
    <citation type="submission" date="2021-07" db="EMBL/GenBank/DDBJ databases">
        <authorList>
            <person name="Catto M.A."/>
            <person name="Jacobson A."/>
            <person name="Kennedy G."/>
            <person name="Labadie P."/>
            <person name="Hunt B.G."/>
            <person name="Srinivasan R."/>
        </authorList>
    </citation>
    <scope>NUCLEOTIDE SEQUENCE</scope>
    <source>
        <strain evidence="1">PL_HMW_Pooled</strain>
        <tissue evidence="1">Head</tissue>
    </source>
</reference>
<reference evidence="1" key="2">
    <citation type="journal article" date="2023" name="BMC Genomics">
        <title>Pest status, molecular evolution, and epigenetic factors derived from the genome assembly of Frankliniella fusca, a thysanopteran phytovirus vector.</title>
        <authorList>
            <person name="Catto M.A."/>
            <person name="Labadie P.E."/>
            <person name="Jacobson A.L."/>
            <person name="Kennedy G.G."/>
            <person name="Srinivasan R."/>
            <person name="Hunt B.G."/>
        </authorList>
    </citation>
    <scope>NUCLEOTIDE SEQUENCE</scope>
    <source>
        <strain evidence="1">PL_HMW_Pooled</strain>
    </source>
</reference>
<gene>
    <name evidence="1" type="ORF">KUF71_012271</name>
</gene>
<evidence type="ECO:0000313" key="2">
    <source>
        <dbReference type="Proteomes" id="UP001219518"/>
    </source>
</evidence>
<dbReference type="Proteomes" id="UP001219518">
    <property type="component" value="Unassembled WGS sequence"/>
</dbReference>
<dbReference type="EMBL" id="JAHWGI010001172">
    <property type="protein sequence ID" value="KAK3924305.1"/>
    <property type="molecule type" value="Genomic_DNA"/>
</dbReference>